<accession>A0A9Q0UQD1</accession>
<protein>
    <submittedName>
        <fullName evidence="1">SERINE/THREONINE-PROTEIN KINASE PEPKR2-LIKE ISOFORM X1</fullName>
    </submittedName>
</protein>
<dbReference type="AlphaFoldDB" id="A0A9Q0UQD1"/>
<reference evidence="1" key="1">
    <citation type="submission" date="2022-11" db="EMBL/GenBank/DDBJ databases">
        <authorList>
            <person name="Hyden B.L."/>
            <person name="Feng K."/>
            <person name="Yates T."/>
            <person name="Jawdy S."/>
            <person name="Smart L.B."/>
            <person name="Muchero W."/>
        </authorList>
    </citation>
    <scope>NUCLEOTIDE SEQUENCE</scope>
    <source>
        <tissue evidence="1">Shoot tip</tissue>
    </source>
</reference>
<reference evidence="1" key="2">
    <citation type="journal article" date="2023" name="Int. J. Mol. Sci.">
        <title>De Novo Assembly and Annotation of 11 Diverse Shrub Willow (Salix) Genomes Reveals Novel Gene Organization in Sex-Linked Regions.</title>
        <authorList>
            <person name="Hyden B."/>
            <person name="Feng K."/>
            <person name="Yates T.B."/>
            <person name="Jawdy S."/>
            <person name="Cereghino C."/>
            <person name="Smart L.B."/>
            <person name="Muchero W."/>
        </authorList>
    </citation>
    <scope>NUCLEOTIDE SEQUENCE</scope>
    <source>
        <tissue evidence="1">Shoot tip</tissue>
    </source>
</reference>
<proteinExistence type="predicted"/>
<comment type="caution">
    <text evidence="1">The sequence shown here is derived from an EMBL/GenBank/DDBJ whole genome shotgun (WGS) entry which is preliminary data.</text>
</comment>
<gene>
    <name evidence="1" type="ORF">OIU79_001653</name>
</gene>
<dbReference type="GO" id="GO:0016301">
    <property type="term" value="F:kinase activity"/>
    <property type="evidence" value="ECO:0007669"/>
    <property type="project" value="UniProtKB-KW"/>
</dbReference>
<evidence type="ECO:0000313" key="1">
    <source>
        <dbReference type="EMBL" id="KAJ6734431.1"/>
    </source>
</evidence>
<keyword evidence="2" id="KW-1185">Reference proteome</keyword>
<name>A0A9Q0UQD1_SALPP</name>
<keyword evidence="1" id="KW-0808">Transferase</keyword>
<sequence length="111" mass="12286">MDRVLYRTNTKGTSHVTLTSQQLTLSTGLELDRFKITASGFLNDDCSLVLSSDGSRSRVEQQDSGLIDALTVAISRVRISEPERSRLCWPTSPIQQEFSSNSKISNLCTAF</sequence>
<keyword evidence="1" id="KW-0418">Kinase</keyword>
<organism evidence="1 2">
    <name type="scientific">Salix purpurea</name>
    <name type="common">Purple osier willow</name>
    <dbReference type="NCBI Taxonomy" id="77065"/>
    <lineage>
        <taxon>Eukaryota</taxon>
        <taxon>Viridiplantae</taxon>
        <taxon>Streptophyta</taxon>
        <taxon>Embryophyta</taxon>
        <taxon>Tracheophyta</taxon>
        <taxon>Spermatophyta</taxon>
        <taxon>Magnoliopsida</taxon>
        <taxon>eudicotyledons</taxon>
        <taxon>Gunneridae</taxon>
        <taxon>Pentapetalae</taxon>
        <taxon>rosids</taxon>
        <taxon>fabids</taxon>
        <taxon>Malpighiales</taxon>
        <taxon>Salicaceae</taxon>
        <taxon>Saliceae</taxon>
        <taxon>Salix</taxon>
    </lineage>
</organism>
<dbReference type="Proteomes" id="UP001151532">
    <property type="component" value="Chromosome 17"/>
</dbReference>
<evidence type="ECO:0000313" key="2">
    <source>
        <dbReference type="Proteomes" id="UP001151532"/>
    </source>
</evidence>
<dbReference type="EMBL" id="JAPFFK010000011">
    <property type="protein sequence ID" value="KAJ6734431.1"/>
    <property type="molecule type" value="Genomic_DNA"/>
</dbReference>